<feature type="domain" description="DUF6938" evidence="1">
    <location>
        <begin position="251"/>
        <end position="394"/>
    </location>
</feature>
<gene>
    <name evidence="2" type="ORF">A3C04_00990</name>
</gene>
<evidence type="ECO:0000259" key="1">
    <source>
        <dbReference type="Pfam" id="PF22053"/>
    </source>
</evidence>
<dbReference type="AlphaFoldDB" id="A0A1G2R3U0"/>
<sequence>MFRKISKAHVIAVDMGYGHWRAALPFADLTGGEGILAADNYSGIPSYDKHLWEQSRVFYEFVSRFKKFPVLGNFVFALFDKFQSIEEFYPKTHHLEGPTFQLKQVYRLMRKKSWGEHFIDQLNANPLPLITTFFIPAFMAEYWGYAGPIYLVIPDTDVSRAWAPLHPSKSRITYLASTRQVALRLARYGVRKEHIIYTGFPLPYELLGEKKKKAKTILRRRLAHLDPENVWRHKYALLVKQYLGVLPKEKARNAPTLMFAIGGAGAQEDLAVHVMRGLAPRIKKKSLKLIVVAGIHEKLAKFLEKLAKELQIKTGENKALHILSAKTKEEYFISFGKAIQETDILWTKPSELCFYSALGLPIIIAPPIGSQEIFNREWLLDVGAGVDQKDPKYVDQWLPDMIQEGVLARAAMQGYVEVPKDGAENISRFVTG</sequence>
<evidence type="ECO:0000313" key="2">
    <source>
        <dbReference type="EMBL" id="OHA66912.1"/>
    </source>
</evidence>
<reference evidence="2 3" key="1">
    <citation type="journal article" date="2016" name="Nat. Commun.">
        <title>Thousands of microbial genomes shed light on interconnected biogeochemical processes in an aquifer system.</title>
        <authorList>
            <person name="Anantharaman K."/>
            <person name="Brown C.T."/>
            <person name="Hug L.A."/>
            <person name="Sharon I."/>
            <person name="Castelle C.J."/>
            <person name="Probst A.J."/>
            <person name="Thomas B.C."/>
            <person name="Singh A."/>
            <person name="Wilkins M.J."/>
            <person name="Karaoz U."/>
            <person name="Brodie E.L."/>
            <person name="Williams K.H."/>
            <person name="Hubbard S.S."/>
            <person name="Banfield J.F."/>
        </authorList>
    </citation>
    <scope>NUCLEOTIDE SEQUENCE [LARGE SCALE GENOMIC DNA]</scope>
</reference>
<protein>
    <recommendedName>
        <fullName evidence="1">DUF6938 domain-containing protein</fullName>
    </recommendedName>
</protein>
<organism evidence="2 3">
    <name type="scientific">Candidatus Wildermuthbacteria bacterium RIFCSPHIGHO2_02_FULL_45_25</name>
    <dbReference type="NCBI Taxonomy" id="1802450"/>
    <lineage>
        <taxon>Bacteria</taxon>
        <taxon>Candidatus Wildermuthiibacteriota</taxon>
    </lineage>
</organism>
<name>A0A1G2R3U0_9BACT</name>
<dbReference type="Proteomes" id="UP000178092">
    <property type="component" value="Unassembled WGS sequence"/>
</dbReference>
<dbReference type="InterPro" id="IPR054218">
    <property type="entry name" value="DUF6938"/>
</dbReference>
<comment type="caution">
    <text evidence="2">The sequence shown here is derived from an EMBL/GenBank/DDBJ whole genome shotgun (WGS) entry which is preliminary data.</text>
</comment>
<accession>A0A1G2R3U0</accession>
<proteinExistence type="predicted"/>
<evidence type="ECO:0000313" key="3">
    <source>
        <dbReference type="Proteomes" id="UP000178092"/>
    </source>
</evidence>
<dbReference type="EMBL" id="MHTV01000019">
    <property type="protein sequence ID" value="OHA66912.1"/>
    <property type="molecule type" value="Genomic_DNA"/>
</dbReference>
<dbReference type="Pfam" id="PF22053">
    <property type="entry name" value="DUF6938"/>
    <property type="match status" value="1"/>
</dbReference>